<keyword evidence="6" id="KW-1185">Reference proteome</keyword>
<dbReference type="SUPFAM" id="SSF48403">
    <property type="entry name" value="Ankyrin repeat"/>
    <property type="match status" value="2"/>
</dbReference>
<dbReference type="PANTHER" id="PTHR24161:SF119">
    <property type="entry name" value="ANKYRIN REPEAT DOMAIN 44"/>
    <property type="match status" value="1"/>
</dbReference>
<feature type="region of interest" description="Disordered" evidence="4">
    <location>
        <begin position="465"/>
        <end position="522"/>
    </location>
</feature>
<feature type="compositionally biased region" description="Basic and acidic residues" evidence="4">
    <location>
        <begin position="488"/>
        <end position="498"/>
    </location>
</feature>
<feature type="repeat" description="ANK" evidence="3">
    <location>
        <begin position="885"/>
        <end position="917"/>
    </location>
</feature>
<keyword evidence="1" id="KW-0677">Repeat</keyword>
<dbReference type="InterPro" id="IPR002110">
    <property type="entry name" value="Ankyrin_rpt"/>
</dbReference>
<dbReference type="OrthoDB" id="6593077at2759"/>
<evidence type="ECO:0000256" key="1">
    <source>
        <dbReference type="ARBA" id="ARBA00022737"/>
    </source>
</evidence>
<dbReference type="InterPro" id="IPR036770">
    <property type="entry name" value="Ankyrin_rpt-contain_sf"/>
</dbReference>
<protein>
    <submittedName>
        <fullName evidence="5">Uncharacterized protein</fullName>
    </submittedName>
</protein>
<evidence type="ECO:0000256" key="3">
    <source>
        <dbReference type="PROSITE-ProRule" id="PRU00023"/>
    </source>
</evidence>
<feature type="repeat" description="ANK" evidence="3">
    <location>
        <begin position="1109"/>
        <end position="1141"/>
    </location>
</feature>
<dbReference type="PROSITE" id="PS50297">
    <property type="entry name" value="ANK_REP_REGION"/>
    <property type="match status" value="7"/>
</dbReference>
<feature type="repeat" description="ANK" evidence="3">
    <location>
        <begin position="1030"/>
        <end position="1068"/>
    </location>
</feature>
<evidence type="ECO:0000313" key="5">
    <source>
        <dbReference type="EMBL" id="CAB0037873.1"/>
    </source>
</evidence>
<dbReference type="InterPro" id="IPR036179">
    <property type="entry name" value="Ig-like_dom_sf"/>
</dbReference>
<feature type="repeat" description="ANK" evidence="3">
    <location>
        <begin position="1181"/>
        <end position="1206"/>
    </location>
</feature>
<dbReference type="InterPro" id="IPR013783">
    <property type="entry name" value="Ig-like_fold"/>
</dbReference>
<proteinExistence type="predicted"/>
<dbReference type="SMART" id="SM00248">
    <property type="entry name" value="ANK"/>
    <property type="match status" value="12"/>
</dbReference>
<evidence type="ECO:0000256" key="2">
    <source>
        <dbReference type="ARBA" id="ARBA00023043"/>
    </source>
</evidence>
<dbReference type="Gene3D" id="2.60.40.10">
    <property type="entry name" value="Immunoglobulins"/>
    <property type="match status" value="1"/>
</dbReference>
<accession>A0A6H5II86</accession>
<evidence type="ECO:0000313" key="6">
    <source>
        <dbReference type="Proteomes" id="UP000479190"/>
    </source>
</evidence>
<dbReference type="PANTHER" id="PTHR24161">
    <property type="entry name" value="ANK_REP_REGION DOMAIN-CONTAINING PROTEIN-RELATED"/>
    <property type="match status" value="1"/>
</dbReference>
<feature type="compositionally biased region" description="Polar residues" evidence="4">
    <location>
        <begin position="507"/>
        <end position="522"/>
    </location>
</feature>
<feature type="repeat" description="ANK" evidence="3">
    <location>
        <begin position="957"/>
        <end position="989"/>
    </location>
</feature>
<dbReference type="Pfam" id="PF12796">
    <property type="entry name" value="Ank_2"/>
    <property type="match status" value="4"/>
</dbReference>
<keyword evidence="2 3" id="KW-0040">ANK repeat</keyword>
<dbReference type="Gene3D" id="1.25.40.20">
    <property type="entry name" value="Ankyrin repeat-containing domain"/>
    <property type="match status" value="4"/>
</dbReference>
<evidence type="ECO:0000256" key="4">
    <source>
        <dbReference type="SAM" id="MobiDB-lite"/>
    </source>
</evidence>
<reference evidence="5 6" key="1">
    <citation type="submission" date="2020-02" db="EMBL/GenBank/DDBJ databases">
        <authorList>
            <person name="Ferguson B K."/>
        </authorList>
    </citation>
    <scope>NUCLEOTIDE SEQUENCE [LARGE SCALE GENOMIC DNA]</scope>
</reference>
<organism evidence="5 6">
    <name type="scientific">Trichogramma brassicae</name>
    <dbReference type="NCBI Taxonomy" id="86971"/>
    <lineage>
        <taxon>Eukaryota</taxon>
        <taxon>Metazoa</taxon>
        <taxon>Ecdysozoa</taxon>
        <taxon>Arthropoda</taxon>
        <taxon>Hexapoda</taxon>
        <taxon>Insecta</taxon>
        <taxon>Pterygota</taxon>
        <taxon>Neoptera</taxon>
        <taxon>Endopterygota</taxon>
        <taxon>Hymenoptera</taxon>
        <taxon>Apocrita</taxon>
        <taxon>Proctotrupomorpha</taxon>
        <taxon>Chalcidoidea</taxon>
        <taxon>Trichogrammatidae</taxon>
        <taxon>Trichogramma</taxon>
    </lineage>
</organism>
<dbReference type="Proteomes" id="UP000479190">
    <property type="component" value="Unassembled WGS sequence"/>
</dbReference>
<feature type="compositionally biased region" description="Basic and acidic residues" evidence="4">
    <location>
        <begin position="465"/>
        <end position="476"/>
    </location>
</feature>
<dbReference type="Pfam" id="PF00023">
    <property type="entry name" value="Ank"/>
    <property type="match status" value="1"/>
</dbReference>
<feature type="region of interest" description="Disordered" evidence="4">
    <location>
        <begin position="303"/>
        <end position="359"/>
    </location>
</feature>
<name>A0A6H5II86_9HYME</name>
<feature type="repeat" description="ANK" evidence="3">
    <location>
        <begin position="691"/>
        <end position="723"/>
    </location>
</feature>
<dbReference type="PRINTS" id="PR01415">
    <property type="entry name" value="ANKYRIN"/>
</dbReference>
<dbReference type="EMBL" id="CADCXV010000876">
    <property type="protein sequence ID" value="CAB0037873.1"/>
    <property type="molecule type" value="Genomic_DNA"/>
</dbReference>
<gene>
    <name evidence="5" type="ORF">TBRA_LOCUS9681</name>
</gene>
<dbReference type="PROSITE" id="PS50088">
    <property type="entry name" value="ANK_REPEAT"/>
    <property type="match status" value="7"/>
</dbReference>
<sequence length="1365" mass="154282">MFFPTGISGDDDFAKLYLVQCKYDEVEVSFTVTFLVDDKPVKTEKSISRKFNQRVKELGIQKVYRVQNVNELLSAEDVMTIRCELTVRCFTHSGRRSVPRESNQTTRTGCFSIVARRKDRPIPMQREIIYIKDEGETKKKKNRVFKITFFIDSTYPIGHRLDHRQGQTTSLRQRSRCLEPDFLNPMENVTVTKGRDAAFTCVVNNLGGYRVSPSSASGDHSVANPRVTISTSVTRVTPKTNQNCQTNFETRRLTRRTFGMRCWDGNAIQPLTPKSISWLTRFTIYIFIFESWKRARDETLTRENNGARGLDQSRHQSHPGDTRARDLEQRPADRQAQRLQHVDAQHQERPARGPGHLHVPGQYRSHEESGELRYSTICHIINVDHYRSRFALTHASTYTTTADIRLCIVLYLCTERTFGSRHLAGYYLRGNFERHNGAGGRLGETYLQGARIPQAGNRLEARGRQRHYHPGEHRQQEQSVAGPGRNSKLPERRPERDGSLFVHSEQRSASVGEQANDAASSFDKSLETRKLRLAYVRPALHCTPQRYLENTAKHRTRQTRRGHAENVLLGMESWNLMKYKLFFTLYHNSTEHDDAKSDTLCTAGNWVTCVVRAISSTPHRTLIKPTSLRGEQMIEFLLKNGADPNIADVNGLTPLHIICSGGSDYYELARMLFDISDERQLKLQVNAQNNKGRTALHEASRFGHEQLTESLLRRGSNPNLIDENGSTVLHLLCDERANDNRDLVQMVLELSHDEYRPVDINILDKYGESPLRYALSHGHTRAAEKSADAELTETFFEICGEQLQVNSRNQKGQTALHLALQYGNKQAIESLLTRSADPNATDENGSTPLHVVCEYSEDDYDLMQMLFELSNDEYKPLQVNLQDNLGNTPLHTALYSDRKNFAQLLLRNGSNPNLGNKDGRTALHILALRNHDGLAEVFFKITDDQKQTLKIDVQDESGDTPLHSAVQNGHIVLTETLLNRDANPNVANHDGKTSLRIVCRRGNNKNAEQIFFKVMEAKHQILQVDAQDKQGNTPLHLLLEPRHLSKETKIKMIEGLLRRGADPNATNGLGETPLHTTCYNHVAALWAMTLFRVCDDIQQTVQLDARDKRGDTPMHLATQRKSKKMGQLLLERGVDPNSANAEGFTALHSCLNHWDDEFGKMLFEVCHKLNVSVQVDAQDKHGNTPLHLAVARNSKQMIELLLRNGARCTFSWSQSSSSFFAGDMIVTNDKYSMSEEVANTYSARMQLVIMNLQPRDFGGYKCISKNSLGDAESGIRLYEIALQEHKKEYDNGDNEYGGNSEDERELGNRLNHVYQGLRESGGATAQPKANGADATAAAAAARTTLLMTTLLLVFFFATTRIDSGA</sequence>
<feature type="repeat" description="ANK" evidence="3">
    <location>
        <begin position="811"/>
        <end position="843"/>
    </location>
</feature>
<dbReference type="SUPFAM" id="SSF48726">
    <property type="entry name" value="Immunoglobulin"/>
    <property type="match status" value="1"/>
</dbReference>
<feature type="compositionally biased region" description="Basic and acidic residues" evidence="4">
    <location>
        <begin position="311"/>
        <end position="351"/>
    </location>
</feature>